<dbReference type="InterPro" id="IPR004839">
    <property type="entry name" value="Aminotransferase_I/II_large"/>
</dbReference>
<protein>
    <recommendedName>
        <fullName evidence="8">Aminotransferase class I/classII large domain-containing protein</fullName>
    </recommendedName>
</protein>
<dbReference type="Gene3D" id="3.40.50.150">
    <property type="entry name" value="Vaccinia Virus protein VP39"/>
    <property type="match status" value="1"/>
</dbReference>
<dbReference type="GO" id="GO:0046872">
    <property type="term" value="F:metal ion binding"/>
    <property type="evidence" value="ECO:0007669"/>
    <property type="project" value="UniProtKB-KW"/>
</dbReference>
<dbReference type="InterPro" id="IPR015424">
    <property type="entry name" value="PyrdxlP-dep_Trfase"/>
</dbReference>
<dbReference type="PANTHER" id="PTHR45744:SF11">
    <property type="entry name" value="TYROSINE AMINOTRANSFERASE"/>
    <property type="match status" value="1"/>
</dbReference>
<dbReference type="GO" id="GO:0008168">
    <property type="term" value="F:methyltransferase activity"/>
    <property type="evidence" value="ECO:0007669"/>
    <property type="project" value="UniProtKB-KW"/>
</dbReference>
<evidence type="ECO:0000256" key="1">
    <source>
        <dbReference type="ARBA" id="ARBA00001933"/>
    </source>
</evidence>
<accession>A0A8K0MFJ7</accession>
<proteinExistence type="inferred from homology"/>
<evidence type="ECO:0000256" key="3">
    <source>
        <dbReference type="ARBA" id="ARBA00022603"/>
    </source>
</evidence>
<keyword evidence="10" id="KW-1185">Reference proteome</keyword>
<dbReference type="InterPro" id="IPR029063">
    <property type="entry name" value="SAM-dependent_MTases_sf"/>
</dbReference>
<dbReference type="OrthoDB" id="7042322at2759"/>
<evidence type="ECO:0000259" key="8">
    <source>
        <dbReference type="Pfam" id="PF00155"/>
    </source>
</evidence>
<dbReference type="Gene3D" id="1.10.1200.270">
    <property type="entry name" value="Methyltransferase, alpha-helical capping domain"/>
    <property type="match status" value="1"/>
</dbReference>
<dbReference type="GO" id="GO:0030170">
    <property type="term" value="F:pyridoxal phosphate binding"/>
    <property type="evidence" value="ECO:0007669"/>
    <property type="project" value="InterPro"/>
</dbReference>
<evidence type="ECO:0000256" key="7">
    <source>
        <dbReference type="ARBA" id="ARBA00022898"/>
    </source>
</evidence>
<evidence type="ECO:0000256" key="2">
    <source>
        <dbReference type="ARBA" id="ARBA00007441"/>
    </source>
</evidence>
<dbReference type="Proteomes" id="UP000796880">
    <property type="component" value="Unassembled WGS sequence"/>
</dbReference>
<dbReference type="PANTHER" id="PTHR45744">
    <property type="entry name" value="TYROSINE AMINOTRANSFERASE"/>
    <property type="match status" value="1"/>
</dbReference>
<evidence type="ECO:0000256" key="6">
    <source>
        <dbReference type="ARBA" id="ARBA00022842"/>
    </source>
</evidence>
<evidence type="ECO:0000256" key="4">
    <source>
        <dbReference type="ARBA" id="ARBA00022679"/>
    </source>
</evidence>
<dbReference type="Gene3D" id="3.90.1150.10">
    <property type="entry name" value="Aspartate Aminotransferase, domain 1"/>
    <property type="match status" value="1"/>
</dbReference>
<dbReference type="InterPro" id="IPR005299">
    <property type="entry name" value="MeTrfase_7"/>
</dbReference>
<dbReference type="InterPro" id="IPR005958">
    <property type="entry name" value="TyrNic_aminoTrfase"/>
</dbReference>
<keyword evidence="6" id="KW-0460">Magnesium</keyword>
<reference evidence="9" key="1">
    <citation type="submission" date="2020-03" db="EMBL/GenBank/DDBJ databases">
        <title>A high-quality chromosome-level genome assembly of a woody plant with both climbing and erect habits, Rhamnella rubrinervis.</title>
        <authorList>
            <person name="Lu Z."/>
            <person name="Yang Y."/>
            <person name="Zhu X."/>
            <person name="Sun Y."/>
        </authorList>
    </citation>
    <scope>NUCLEOTIDE SEQUENCE</scope>
    <source>
        <strain evidence="9">BYM</strain>
        <tissue evidence="9">Leaf</tissue>
    </source>
</reference>
<keyword evidence="4" id="KW-0808">Transferase</keyword>
<dbReference type="GO" id="GO:0006572">
    <property type="term" value="P:L-tyrosine catabolic process"/>
    <property type="evidence" value="ECO:0007669"/>
    <property type="project" value="TreeGrafter"/>
</dbReference>
<dbReference type="Gene3D" id="3.40.640.10">
    <property type="entry name" value="Type I PLP-dependent aspartate aminotransferase-like (Major domain)"/>
    <property type="match status" value="1"/>
</dbReference>
<dbReference type="InterPro" id="IPR015421">
    <property type="entry name" value="PyrdxlP-dep_Trfase_major"/>
</dbReference>
<organism evidence="9 10">
    <name type="scientific">Rhamnella rubrinervis</name>
    <dbReference type="NCBI Taxonomy" id="2594499"/>
    <lineage>
        <taxon>Eukaryota</taxon>
        <taxon>Viridiplantae</taxon>
        <taxon>Streptophyta</taxon>
        <taxon>Embryophyta</taxon>
        <taxon>Tracheophyta</taxon>
        <taxon>Spermatophyta</taxon>
        <taxon>Magnoliopsida</taxon>
        <taxon>eudicotyledons</taxon>
        <taxon>Gunneridae</taxon>
        <taxon>Pentapetalae</taxon>
        <taxon>rosids</taxon>
        <taxon>fabids</taxon>
        <taxon>Rosales</taxon>
        <taxon>Rhamnaceae</taxon>
        <taxon>rhamnoid group</taxon>
        <taxon>Rhamneae</taxon>
        <taxon>Rhamnella</taxon>
    </lineage>
</organism>
<dbReference type="NCBIfam" id="TIGR01265">
    <property type="entry name" value="tyr_nico_aTase"/>
    <property type="match status" value="1"/>
</dbReference>
<dbReference type="SUPFAM" id="SSF53335">
    <property type="entry name" value="S-adenosyl-L-methionine-dependent methyltransferases"/>
    <property type="match status" value="1"/>
</dbReference>
<dbReference type="Pfam" id="PF03492">
    <property type="entry name" value="Methyltransf_7"/>
    <property type="match status" value="1"/>
</dbReference>
<feature type="domain" description="Aminotransferase class I/classII large" evidence="8">
    <location>
        <begin position="354"/>
        <end position="716"/>
    </location>
</feature>
<dbReference type="CDD" id="cd00609">
    <property type="entry name" value="AAT_like"/>
    <property type="match status" value="1"/>
</dbReference>
<keyword evidence="7" id="KW-0663">Pyridoxal phosphate</keyword>
<dbReference type="AlphaFoldDB" id="A0A8K0MFJ7"/>
<dbReference type="GO" id="GO:0004838">
    <property type="term" value="F:L-tyrosine-2-oxoglutarate transaminase activity"/>
    <property type="evidence" value="ECO:0007669"/>
    <property type="project" value="TreeGrafter"/>
</dbReference>
<gene>
    <name evidence="9" type="ORF">FNV43_RR13771</name>
</gene>
<evidence type="ECO:0000313" key="10">
    <source>
        <dbReference type="Proteomes" id="UP000796880"/>
    </source>
</evidence>
<dbReference type="Pfam" id="PF00155">
    <property type="entry name" value="Aminotran_1_2"/>
    <property type="match status" value="1"/>
</dbReference>
<dbReference type="InterPro" id="IPR015422">
    <property type="entry name" value="PyrdxlP-dep_Trfase_small"/>
</dbReference>
<comment type="caution">
    <text evidence="9">The sequence shown here is derived from an EMBL/GenBank/DDBJ whole genome shotgun (WGS) entry which is preliminary data.</text>
</comment>
<dbReference type="FunFam" id="3.90.1150.10:FF:000040">
    <property type="entry name" value="Tyrosine aminotransferase"/>
    <property type="match status" value="1"/>
</dbReference>
<comment type="cofactor">
    <cofactor evidence="1">
        <name>pyridoxal 5'-phosphate</name>
        <dbReference type="ChEBI" id="CHEBI:597326"/>
    </cofactor>
</comment>
<dbReference type="SUPFAM" id="SSF53383">
    <property type="entry name" value="PLP-dependent transferases"/>
    <property type="match status" value="1"/>
</dbReference>
<dbReference type="GO" id="GO:0032259">
    <property type="term" value="P:methylation"/>
    <property type="evidence" value="ECO:0007669"/>
    <property type="project" value="UniProtKB-KW"/>
</dbReference>
<evidence type="ECO:0000256" key="5">
    <source>
        <dbReference type="ARBA" id="ARBA00022723"/>
    </source>
</evidence>
<name>A0A8K0MFJ7_9ROSA</name>
<dbReference type="EMBL" id="VOIH02000006">
    <property type="protein sequence ID" value="KAF3444081.1"/>
    <property type="molecule type" value="Genomic_DNA"/>
</dbReference>
<comment type="similarity">
    <text evidence="2">Belongs to the class-I pyridoxal-phosphate-dependent aminotransferase family.</text>
</comment>
<dbReference type="FunFam" id="3.40.640.10:FF:000048">
    <property type="entry name" value="tyrosine aminotransferase"/>
    <property type="match status" value="1"/>
</dbReference>
<dbReference type="InterPro" id="IPR042086">
    <property type="entry name" value="MeTrfase_capping"/>
</dbReference>
<keyword evidence="3" id="KW-0489">Methyltransferase</keyword>
<evidence type="ECO:0000313" key="9">
    <source>
        <dbReference type="EMBL" id="KAF3444081.1"/>
    </source>
</evidence>
<sequence>MDGEMVAVSMTGGCGLNSYSRNSAYQRKVVENAKELMSKAIVEKLEISNCSSSNTFRVADLGCSVGPNTFLAVHNIVDAVERKYQSQGLQIPEFQVFFNDHASNDFNQLFTSLPPERRYYATGVPGSFRGRLFPSSSLHFVHSSSAVHWLSRVPNEVVDKASPAWNKGRIYYSNSTNEVVKSYEAQFFNDMLSFLSARAQEIVNGGFMALILPVRSNGTPHSQVFLNKATELVGCCLVDMVTRGMISEEKVDTFNIPWYIASVQQVETVVKRNGSFRIEIMKSFPAKQRHTIISKAGPITETNEAISEMENWLSTKWNFEGNGTESIINRASEISVRGFLFMIMDNLNKDDNRTVVPLGHGDPSVFPCFRTCDIAEDAVVDALRSAKYNCYAQQNGILPARRAVAEYLSCDLPYNLSEDDVFLTLGCGQAIDVILRVLARPGANILLPRPGFPLYEACAVCCNLEVRHYDLLPERGWEADLEAVEGLSDENTVAIVIINPGNPCGCVYTRQHLEKVAETARKLRILVIADEVYDHLAFGSTPFVPMGVFGSVVPVITLGAISKRWLVPGWRLGWLVTSDPSGILKISGLVKTIMNCVNVSPDPPTFIQGALPQILEKTKDDFFLKIVNTLREAAETCYNKIKEIPCITCPNKPEGSMFVMVKLNLSLLDDIGDDVEFCIKLAKEESVVVLPGTAVGLKNWLRITFAIEPSFLEDGIGRIKAFYIRHAKMH</sequence>
<keyword evidence="5" id="KW-0479">Metal-binding</keyword>